<dbReference type="Proteomes" id="UP001589568">
    <property type="component" value="Unassembled WGS sequence"/>
</dbReference>
<reference evidence="2 3" key="1">
    <citation type="submission" date="2024-09" db="EMBL/GenBank/DDBJ databases">
        <authorList>
            <person name="Sun Q."/>
            <person name="Mori K."/>
        </authorList>
    </citation>
    <scope>NUCLEOTIDE SEQUENCE [LARGE SCALE GENOMIC DNA]</scope>
    <source>
        <strain evidence="2 3">JCM 3324</strain>
    </source>
</reference>
<dbReference type="Pfam" id="PF03995">
    <property type="entry name" value="Inhibitor_I36"/>
    <property type="match status" value="1"/>
</dbReference>
<gene>
    <name evidence="2" type="ORF">ACFFR3_44240</name>
</gene>
<protein>
    <submittedName>
        <fullName evidence="2">Peptidase inhibitor family I36 protein</fullName>
    </submittedName>
</protein>
<name>A0ABV5P1W8_9ACTN</name>
<sequence length="131" mass="13785">MLALPLAAAVVAALGTPAQAAEGYDRCQEGYYCMFSGLDGTGDVIQINADTPDLAALGMADRAKSDWNRTDSLIYLFSEANYDGCAAVTFARDKGNFFSTYRDFFDSVRFDGPGGPSCGITVKSGAADSHG</sequence>
<evidence type="ECO:0000256" key="1">
    <source>
        <dbReference type="SAM" id="SignalP"/>
    </source>
</evidence>
<feature type="chain" id="PRO_5046122825" evidence="1">
    <location>
        <begin position="21"/>
        <end position="131"/>
    </location>
</feature>
<dbReference type="EMBL" id="JBHMCF010000051">
    <property type="protein sequence ID" value="MFB9476546.1"/>
    <property type="molecule type" value="Genomic_DNA"/>
</dbReference>
<evidence type="ECO:0000313" key="3">
    <source>
        <dbReference type="Proteomes" id="UP001589568"/>
    </source>
</evidence>
<keyword evidence="3" id="KW-1185">Reference proteome</keyword>
<organism evidence="2 3">
    <name type="scientific">Nonomuraea salmonea</name>
    <dbReference type="NCBI Taxonomy" id="46181"/>
    <lineage>
        <taxon>Bacteria</taxon>
        <taxon>Bacillati</taxon>
        <taxon>Actinomycetota</taxon>
        <taxon>Actinomycetes</taxon>
        <taxon>Streptosporangiales</taxon>
        <taxon>Streptosporangiaceae</taxon>
        <taxon>Nonomuraea</taxon>
    </lineage>
</organism>
<proteinExistence type="predicted"/>
<feature type="signal peptide" evidence="1">
    <location>
        <begin position="1"/>
        <end position="20"/>
    </location>
</feature>
<evidence type="ECO:0000313" key="2">
    <source>
        <dbReference type="EMBL" id="MFB9476546.1"/>
    </source>
</evidence>
<dbReference type="RefSeq" id="WP_355419055.1">
    <property type="nucleotide sequence ID" value="NZ_JBHMCF010000051.1"/>
</dbReference>
<comment type="caution">
    <text evidence="2">The sequence shown here is derived from an EMBL/GenBank/DDBJ whole genome shotgun (WGS) entry which is preliminary data.</text>
</comment>
<keyword evidence="1" id="KW-0732">Signal</keyword>
<accession>A0ABV5P1W8</accession>